<dbReference type="RefSeq" id="WP_107939815.1">
    <property type="nucleotide sequence ID" value="NZ_QANS01000003.1"/>
</dbReference>
<comment type="caution">
    <text evidence="11">The sequence shown here is derived from an EMBL/GenBank/DDBJ whole genome shotgun (WGS) entry which is preliminary data.</text>
</comment>
<dbReference type="Pfam" id="PF11741">
    <property type="entry name" value="AMIN"/>
    <property type="match status" value="2"/>
</dbReference>
<evidence type="ECO:0000256" key="8">
    <source>
        <dbReference type="RuleBase" id="RU004004"/>
    </source>
</evidence>
<name>A0A2T5MFB6_9GAMM</name>
<dbReference type="Pfam" id="PF07660">
    <property type="entry name" value="STN"/>
    <property type="match status" value="1"/>
</dbReference>
<evidence type="ECO:0000256" key="6">
    <source>
        <dbReference type="ARBA" id="ARBA00023136"/>
    </source>
</evidence>
<evidence type="ECO:0000259" key="10">
    <source>
        <dbReference type="SMART" id="SM00965"/>
    </source>
</evidence>
<protein>
    <submittedName>
        <fullName evidence="11">Type IV pilus secretin PilQ</fullName>
    </submittedName>
</protein>
<proteinExistence type="inferred from homology"/>
<evidence type="ECO:0000256" key="1">
    <source>
        <dbReference type="ARBA" id="ARBA00004442"/>
    </source>
</evidence>
<gene>
    <name evidence="11" type="ORF">CJD38_07935</name>
</gene>
<dbReference type="Pfam" id="PF03958">
    <property type="entry name" value="Secretin_N"/>
    <property type="match status" value="1"/>
</dbReference>
<evidence type="ECO:0000313" key="12">
    <source>
        <dbReference type="Proteomes" id="UP000244248"/>
    </source>
</evidence>
<keyword evidence="3 8" id="KW-0813">Transport</keyword>
<dbReference type="Gene3D" id="3.30.1370.130">
    <property type="match status" value="1"/>
</dbReference>
<evidence type="ECO:0000256" key="7">
    <source>
        <dbReference type="ARBA" id="ARBA00023237"/>
    </source>
</evidence>
<evidence type="ECO:0000256" key="4">
    <source>
        <dbReference type="ARBA" id="ARBA00022729"/>
    </source>
</evidence>
<dbReference type="InterPro" id="IPR038591">
    <property type="entry name" value="NolW-like_sf"/>
</dbReference>
<comment type="subcellular location">
    <subcellularLocation>
        <location evidence="1 8">Cell outer membrane</location>
    </subcellularLocation>
</comment>
<dbReference type="InterPro" id="IPR051808">
    <property type="entry name" value="Type_IV_pilus_biogenesis"/>
</dbReference>
<dbReference type="NCBIfam" id="TIGR02515">
    <property type="entry name" value="IV_pilus_PilQ"/>
    <property type="match status" value="1"/>
</dbReference>
<organism evidence="11 12">
    <name type="scientific">Stenotrophobium rhamnosiphilum</name>
    <dbReference type="NCBI Taxonomy" id="2029166"/>
    <lineage>
        <taxon>Bacteria</taxon>
        <taxon>Pseudomonadati</taxon>
        <taxon>Pseudomonadota</taxon>
        <taxon>Gammaproteobacteria</taxon>
        <taxon>Nevskiales</taxon>
        <taxon>Nevskiaceae</taxon>
        <taxon>Stenotrophobium</taxon>
    </lineage>
</organism>
<keyword evidence="6" id="KW-0472">Membrane</keyword>
<feature type="chain" id="PRO_5015692809" evidence="9">
    <location>
        <begin position="30"/>
        <end position="697"/>
    </location>
</feature>
<keyword evidence="12" id="KW-1185">Reference proteome</keyword>
<dbReference type="EMBL" id="QANS01000003">
    <property type="protein sequence ID" value="PTU31273.1"/>
    <property type="molecule type" value="Genomic_DNA"/>
</dbReference>
<dbReference type="Proteomes" id="UP000244248">
    <property type="component" value="Unassembled WGS sequence"/>
</dbReference>
<reference evidence="11 12" key="1">
    <citation type="submission" date="2018-04" db="EMBL/GenBank/DDBJ databases">
        <title>Novel species isolated from glacier.</title>
        <authorList>
            <person name="Liu Q."/>
            <person name="Xin Y.-H."/>
        </authorList>
    </citation>
    <scope>NUCLEOTIDE SEQUENCE [LARGE SCALE GENOMIC DNA]</scope>
    <source>
        <strain evidence="11 12">GT1R17</strain>
    </source>
</reference>
<evidence type="ECO:0000256" key="5">
    <source>
        <dbReference type="ARBA" id="ARBA00022927"/>
    </source>
</evidence>
<dbReference type="PRINTS" id="PR00811">
    <property type="entry name" value="BCTERIALGSPD"/>
</dbReference>
<evidence type="ECO:0000313" key="11">
    <source>
        <dbReference type="EMBL" id="PTU31273.1"/>
    </source>
</evidence>
<keyword evidence="7" id="KW-0998">Cell outer membrane</keyword>
<dbReference type="SMART" id="SM00965">
    <property type="entry name" value="STN"/>
    <property type="match status" value="1"/>
</dbReference>
<dbReference type="InterPro" id="IPR013355">
    <property type="entry name" value="Pilus_4_PilQ"/>
</dbReference>
<evidence type="ECO:0000256" key="9">
    <source>
        <dbReference type="SAM" id="SignalP"/>
    </source>
</evidence>
<dbReference type="InterPro" id="IPR021731">
    <property type="entry name" value="AMIN_dom"/>
</dbReference>
<dbReference type="InterPro" id="IPR004845">
    <property type="entry name" value="T2SS_GspD_CS"/>
</dbReference>
<evidence type="ECO:0000256" key="2">
    <source>
        <dbReference type="ARBA" id="ARBA00006304"/>
    </source>
</evidence>
<dbReference type="InterPro" id="IPR005644">
    <property type="entry name" value="NolW-like"/>
</dbReference>
<dbReference type="PROSITE" id="PS00875">
    <property type="entry name" value="T2SP_D"/>
    <property type="match status" value="1"/>
</dbReference>
<dbReference type="AlphaFoldDB" id="A0A2T5MFB6"/>
<feature type="signal peptide" evidence="9">
    <location>
        <begin position="1"/>
        <end position="29"/>
    </location>
</feature>
<dbReference type="Gene3D" id="2.60.40.3500">
    <property type="match status" value="1"/>
</dbReference>
<dbReference type="InterPro" id="IPR011662">
    <property type="entry name" value="Secretin/TonB_short_N"/>
</dbReference>
<dbReference type="Gene3D" id="3.30.1370.120">
    <property type="match status" value="1"/>
</dbReference>
<accession>A0A2T5MFB6</accession>
<dbReference type="InterPro" id="IPR004846">
    <property type="entry name" value="T2SS/T3SS_dom"/>
</dbReference>
<dbReference type="PANTHER" id="PTHR30604:SF1">
    <property type="entry name" value="DNA UTILIZATION PROTEIN HOFQ"/>
    <property type="match status" value="1"/>
</dbReference>
<dbReference type="OrthoDB" id="9779724at2"/>
<dbReference type="PANTHER" id="PTHR30604">
    <property type="entry name" value="PROTEIN TRANSPORT PROTEIN HOFQ"/>
    <property type="match status" value="1"/>
</dbReference>
<dbReference type="Pfam" id="PF00263">
    <property type="entry name" value="Secretin"/>
    <property type="match status" value="1"/>
</dbReference>
<dbReference type="InterPro" id="IPR001775">
    <property type="entry name" value="GspD/PilQ"/>
</dbReference>
<comment type="similarity">
    <text evidence="2">Belongs to the bacterial secretin family. PilQ subfamily.</text>
</comment>
<sequence>MVYKTIIQKAQTFSSRVFLGLSCLFFATAASAEASRSLQSVDFTSLEGDRVLLTLTLSEPAPEPVVFTIDKPARLSLDLPDTRLELADRFRKIGVGKAVSLAAAEAKDRTRLVVELTELTQYSVRVDGNRVLLQLGSGVSAATVGPSVASNVSVAASKPEPKISNVDFRRGEKGEGRIVVTLVDVRTPVDVHEESGKVIAKFKGATLPDSLIRRLDVLDFATPVKYVDVRRDGVSSTIAITPVDKMAFEQVAYQTGNIFTLELQPLTQEKIEERKKLQPQYTGERISLSFQSVEIRSLLQIIADVAGTNMVVSDSVNGDIAMRLQNVPWDQALDIILKSKGLGMRRQGNVMMVAPVGEIASREKAELEAQNQAVQLAPLRSEIIQVNYAKASDLKSLITSDKSSLMSDRGRVSVDDRTNTLIVLETRDNITEIRNLVARLDIPVRQVLIESRIVIANDDYSKEVGARFGVQAVDVSNITGGSVVTSGNSAGVTHIVNGDPILVPSDFNVNLPAAGGAGIALAILGANYGIDLELSAMQTEGRGEVISTPRVITANGKKAIIEQGQEVPFQSSSANNGTNVQFKKAVLSLDVTPQITPDNRVLMDLEVKNDSIGQIIQGNPAIDTKRITTQVLIKTGETVVLGGVYQQTNSKNTSKVPLLGDIPLLGVLFRNDLNKASKRELLIFVTPKILQDGLKVN</sequence>
<dbReference type="Gene3D" id="2.60.40.3470">
    <property type="match status" value="1"/>
</dbReference>
<dbReference type="GO" id="GO:0009279">
    <property type="term" value="C:cell outer membrane"/>
    <property type="evidence" value="ECO:0007669"/>
    <property type="project" value="UniProtKB-SubCell"/>
</dbReference>
<feature type="domain" description="Secretin/TonB short N-terminal" evidence="10">
    <location>
        <begin position="308"/>
        <end position="356"/>
    </location>
</feature>
<dbReference type="GO" id="GO:0009306">
    <property type="term" value="P:protein secretion"/>
    <property type="evidence" value="ECO:0007669"/>
    <property type="project" value="InterPro"/>
</dbReference>
<evidence type="ECO:0000256" key="3">
    <source>
        <dbReference type="ARBA" id="ARBA00022448"/>
    </source>
</evidence>
<keyword evidence="4 9" id="KW-0732">Signal</keyword>
<keyword evidence="5" id="KW-0653">Protein transport</keyword>